<reference evidence="2 3" key="1">
    <citation type="journal article" date="2020" name="Genomics">
        <title>Complete, high-quality genomes from long-read metagenomic sequencing of two wolf lichen thalli reveals enigmatic genome architecture.</title>
        <authorList>
            <person name="McKenzie S.K."/>
            <person name="Walston R.F."/>
            <person name="Allen J.L."/>
        </authorList>
    </citation>
    <scope>NUCLEOTIDE SEQUENCE [LARGE SCALE GENOMIC DNA]</scope>
    <source>
        <strain evidence="2">WasteWater2</strain>
    </source>
</reference>
<protein>
    <recommendedName>
        <fullName evidence="4">BTB domain transcription factor</fullName>
    </recommendedName>
</protein>
<accession>A0A8H6LA39</accession>
<dbReference type="PANTHER" id="PTHR34776">
    <property type="entry name" value="F17F16.3 PROTEIN"/>
    <property type="match status" value="1"/>
</dbReference>
<evidence type="ECO:0000313" key="3">
    <source>
        <dbReference type="Proteomes" id="UP000578531"/>
    </source>
</evidence>
<evidence type="ECO:0000256" key="1">
    <source>
        <dbReference type="SAM" id="MobiDB-lite"/>
    </source>
</evidence>
<dbReference type="OrthoDB" id="1028014at2759"/>
<dbReference type="RefSeq" id="XP_037170364.1">
    <property type="nucleotide sequence ID" value="XM_037302857.1"/>
</dbReference>
<dbReference type="PANTHER" id="PTHR34776:SF1">
    <property type="entry name" value="F17F16.3 PROTEIN"/>
    <property type="match status" value="1"/>
</dbReference>
<name>A0A8H6LA39_9LECA</name>
<organism evidence="2 3">
    <name type="scientific">Letharia columbiana</name>
    <dbReference type="NCBI Taxonomy" id="112416"/>
    <lineage>
        <taxon>Eukaryota</taxon>
        <taxon>Fungi</taxon>
        <taxon>Dikarya</taxon>
        <taxon>Ascomycota</taxon>
        <taxon>Pezizomycotina</taxon>
        <taxon>Lecanoromycetes</taxon>
        <taxon>OSLEUM clade</taxon>
        <taxon>Lecanoromycetidae</taxon>
        <taxon>Lecanorales</taxon>
        <taxon>Lecanorineae</taxon>
        <taxon>Parmeliaceae</taxon>
        <taxon>Letharia</taxon>
    </lineage>
</organism>
<feature type="region of interest" description="Disordered" evidence="1">
    <location>
        <begin position="1"/>
        <end position="187"/>
    </location>
</feature>
<dbReference type="Proteomes" id="UP000578531">
    <property type="component" value="Unassembled WGS sequence"/>
</dbReference>
<feature type="compositionally biased region" description="Low complexity" evidence="1">
    <location>
        <begin position="14"/>
        <end position="30"/>
    </location>
</feature>
<evidence type="ECO:0008006" key="4">
    <source>
        <dbReference type="Google" id="ProtNLM"/>
    </source>
</evidence>
<proteinExistence type="predicted"/>
<dbReference type="EMBL" id="JACCJC010000002">
    <property type="protein sequence ID" value="KAF6241116.1"/>
    <property type="molecule type" value="Genomic_DNA"/>
</dbReference>
<feature type="compositionally biased region" description="Basic and acidic residues" evidence="1">
    <location>
        <begin position="64"/>
        <end position="80"/>
    </location>
</feature>
<comment type="caution">
    <text evidence="2">The sequence shown here is derived from an EMBL/GenBank/DDBJ whole genome shotgun (WGS) entry which is preliminary data.</text>
</comment>
<feature type="compositionally biased region" description="Basic and acidic residues" evidence="1">
    <location>
        <begin position="34"/>
        <end position="44"/>
    </location>
</feature>
<feature type="region of interest" description="Disordered" evidence="1">
    <location>
        <begin position="404"/>
        <end position="429"/>
    </location>
</feature>
<dbReference type="AlphaFoldDB" id="A0A8H6LA39"/>
<feature type="compositionally biased region" description="Basic and acidic residues" evidence="1">
    <location>
        <begin position="94"/>
        <end position="162"/>
    </location>
</feature>
<feature type="compositionally biased region" description="Basic and acidic residues" evidence="1">
    <location>
        <begin position="171"/>
        <end position="186"/>
    </location>
</feature>
<evidence type="ECO:0000313" key="2">
    <source>
        <dbReference type="EMBL" id="KAF6241116.1"/>
    </source>
</evidence>
<gene>
    <name evidence="2" type="ORF">HO173_000910</name>
</gene>
<keyword evidence="3" id="KW-1185">Reference proteome</keyword>
<sequence>MAGTRRSTRQAATKPNPSEASSKSKPAAAAGTKRKAESEAPAKGKREKKGAKKEQTTIEASMPSDDKNGDSKEDVEMKDEQEAEPAEASNGKTGADEVAQREEEVRDQEPMDEEKKEEEPSAEKKEPETNGDAKENSEEEPKKNGFDALMDHTDKDEDKNVTEEGTGSKVSKAEDAVEDSSKREEATPSSILEKGIIYFFFRGRVGINEPTDVNDIARSYIVLRPVPHGAKLGDGPIGDAGNNRMLALPKKVLPVSPKDRFMTFVEKANISMDDIKSQLSSSDYATKTAGARHTPAATPIGEGVYAVTQTGRETHLAYILTIPSELGEIQQGVGLRQRGSYITSAKNPQSSGPANANLPQGAEYPKEILDEFHGRGWMPLQPKLLNYENTQFLLIGHNDDALEKAAKPQDGEEEKPEKETPLEEMETLEHEDEIRVEHLKGDDSVFTDLGLSAKEYPKLQTTW</sequence>
<dbReference type="GeneID" id="59282588"/>
<feature type="compositionally biased region" description="Basic and acidic residues" evidence="1">
    <location>
        <begin position="404"/>
        <end position="421"/>
    </location>
</feature>